<name>A0A3S2XYU1_9SPHI</name>
<dbReference type="Pfam" id="PF10988">
    <property type="entry name" value="DUF2807"/>
    <property type="match status" value="1"/>
</dbReference>
<sequence>MKSLTKLMLAVVLTIGSAVTAVANTAVAIVKPAYNTEDRHLSGFNAVEVAGSFDVIIMQSSTESVKVDAPANVLKRIVTEVKGGVLKIYTQKGDWNWDGDDHVVVHVSAKSLNSIALAGSGDVKFDGGIKGTSLALKLSGSGDVSGKVDVTNLETSIVGSGDIKVTGRAQNSVVKVAGSGDFTGTNLITTNTTVNVVGSGDARVNASQKVNAAIAGSGDVYYTGGATNISSSTSGSGDISKF</sequence>
<accession>A0A3S2XYU1</accession>
<dbReference type="PANTHER" id="PTHR39200:SF1">
    <property type="entry name" value="AUTO-TRANSPORTER ADHESIN HEAD GIN DOMAIN-CONTAINING PROTEIN-RELATED"/>
    <property type="match status" value="1"/>
</dbReference>
<dbReference type="EMBL" id="SACK01000009">
    <property type="protein sequence ID" value="RVT98194.1"/>
    <property type="molecule type" value="Genomic_DNA"/>
</dbReference>
<dbReference type="Proteomes" id="UP000282759">
    <property type="component" value="Unassembled WGS sequence"/>
</dbReference>
<dbReference type="Gene3D" id="2.160.20.120">
    <property type="match status" value="1"/>
</dbReference>
<evidence type="ECO:0000256" key="1">
    <source>
        <dbReference type="SAM" id="SignalP"/>
    </source>
</evidence>
<evidence type="ECO:0000259" key="2">
    <source>
        <dbReference type="Pfam" id="PF10988"/>
    </source>
</evidence>
<feature type="signal peptide" evidence="1">
    <location>
        <begin position="1"/>
        <end position="23"/>
    </location>
</feature>
<evidence type="ECO:0000313" key="3">
    <source>
        <dbReference type="EMBL" id="RVT98194.1"/>
    </source>
</evidence>
<organism evidence="3 4">
    <name type="scientific">Mucilaginibacter limnophilus</name>
    <dbReference type="NCBI Taxonomy" id="1932778"/>
    <lineage>
        <taxon>Bacteria</taxon>
        <taxon>Pseudomonadati</taxon>
        <taxon>Bacteroidota</taxon>
        <taxon>Sphingobacteriia</taxon>
        <taxon>Sphingobacteriales</taxon>
        <taxon>Sphingobacteriaceae</taxon>
        <taxon>Mucilaginibacter</taxon>
    </lineage>
</organism>
<evidence type="ECO:0000313" key="4">
    <source>
        <dbReference type="Proteomes" id="UP000282759"/>
    </source>
</evidence>
<comment type="caution">
    <text evidence="3">The sequence shown here is derived from an EMBL/GenBank/DDBJ whole genome shotgun (WGS) entry which is preliminary data.</text>
</comment>
<keyword evidence="1" id="KW-0732">Signal</keyword>
<dbReference type="AlphaFoldDB" id="A0A3S2XYU1"/>
<dbReference type="PANTHER" id="PTHR39200">
    <property type="entry name" value="HYPOTHETICAL EXPORTED PROTEIN"/>
    <property type="match status" value="1"/>
</dbReference>
<protein>
    <submittedName>
        <fullName evidence="3">DUF2807 domain-containing protein</fullName>
    </submittedName>
</protein>
<dbReference type="RefSeq" id="WP_127707394.1">
    <property type="nucleotide sequence ID" value="NZ_SACK01000009.1"/>
</dbReference>
<reference evidence="3 4" key="1">
    <citation type="submission" date="2019-01" db="EMBL/GenBank/DDBJ databases">
        <authorList>
            <person name="Chen W.-M."/>
        </authorList>
    </citation>
    <scope>NUCLEOTIDE SEQUENCE [LARGE SCALE GENOMIC DNA]</scope>
    <source>
        <strain evidence="3 4">YBJ-36</strain>
    </source>
</reference>
<proteinExistence type="predicted"/>
<dbReference type="InterPro" id="IPR021255">
    <property type="entry name" value="DUF2807"/>
</dbReference>
<feature type="domain" description="Putative auto-transporter adhesin head GIN" evidence="2">
    <location>
        <begin position="44"/>
        <end position="225"/>
    </location>
</feature>
<feature type="chain" id="PRO_5018690121" evidence="1">
    <location>
        <begin position="24"/>
        <end position="242"/>
    </location>
</feature>
<gene>
    <name evidence="3" type="ORF">EOD41_17635</name>
</gene>
<dbReference type="OrthoDB" id="794214at2"/>
<keyword evidence="4" id="KW-1185">Reference proteome</keyword>